<feature type="transmembrane region" description="Helical" evidence="1">
    <location>
        <begin position="48"/>
        <end position="73"/>
    </location>
</feature>
<protein>
    <submittedName>
        <fullName evidence="2">Uncharacterized protein</fullName>
    </submittedName>
</protein>
<dbReference type="Ensembl" id="ENSXCOT00000018923.1">
    <property type="protein sequence ID" value="ENSXCOP00000018688.1"/>
    <property type="gene ID" value="ENSXCOG00000014062.1"/>
</dbReference>
<dbReference type="AlphaFoldDB" id="A0A3B5M3F5"/>
<keyword evidence="1" id="KW-0812">Transmembrane</keyword>
<keyword evidence="1" id="KW-1133">Transmembrane helix</keyword>
<proteinExistence type="predicted"/>
<reference evidence="2" key="2">
    <citation type="submission" date="2025-09" db="UniProtKB">
        <authorList>
            <consortium name="Ensembl"/>
        </authorList>
    </citation>
    <scope>IDENTIFICATION</scope>
</reference>
<evidence type="ECO:0000313" key="2">
    <source>
        <dbReference type="Ensembl" id="ENSXCOP00000018688.1"/>
    </source>
</evidence>
<name>A0A3B5M3F5_9TELE</name>
<keyword evidence="3" id="KW-1185">Reference proteome</keyword>
<organism evidence="2 3">
    <name type="scientific">Xiphophorus couchianus</name>
    <name type="common">Monterrey platyfish</name>
    <dbReference type="NCBI Taxonomy" id="32473"/>
    <lineage>
        <taxon>Eukaryota</taxon>
        <taxon>Metazoa</taxon>
        <taxon>Chordata</taxon>
        <taxon>Craniata</taxon>
        <taxon>Vertebrata</taxon>
        <taxon>Euteleostomi</taxon>
        <taxon>Actinopterygii</taxon>
        <taxon>Neopterygii</taxon>
        <taxon>Teleostei</taxon>
        <taxon>Neoteleostei</taxon>
        <taxon>Acanthomorphata</taxon>
        <taxon>Ovalentaria</taxon>
        <taxon>Atherinomorphae</taxon>
        <taxon>Cyprinodontiformes</taxon>
        <taxon>Poeciliidae</taxon>
        <taxon>Poeciliinae</taxon>
        <taxon>Xiphophorus</taxon>
    </lineage>
</organism>
<reference evidence="2" key="1">
    <citation type="submission" date="2025-08" db="UniProtKB">
        <authorList>
            <consortium name="Ensembl"/>
        </authorList>
    </citation>
    <scope>IDENTIFICATION</scope>
</reference>
<evidence type="ECO:0000256" key="1">
    <source>
        <dbReference type="SAM" id="Phobius"/>
    </source>
</evidence>
<keyword evidence="1" id="KW-0472">Membrane</keyword>
<accession>A0A3B5M3F5</accession>
<sequence>MDIGSTILIIGFAALAAALIPLVIGLVYSELMNSDIPHGASNSGKLHMVQGLFVGMAIVVSISMIGTVLIVFLSSSPNKPIFQFTRTGVNAPNKSATVYHSLRKPLMYSDGSLWELGRIDVQLIYSRTKAFICSLTGKVCRILLNDCRSGTCHFLSVTVTEFSLDSRATLAAMLCQKLAGREGRHLSFPCTQPLIYPVPTDGRFQTALILVKSCCDHIVLCNRTPTELRPYYENCLSFSNIEPWKHCSPRRCYTSVTQRKLFRVTIFHLCQPLTTHSGQGFLL</sequence>
<dbReference type="Proteomes" id="UP000261380">
    <property type="component" value="Unplaced"/>
</dbReference>
<dbReference type="STRING" id="32473.ENSXCOP00000018688"/>
<evidence type="ECO:0000313" key="3">
    <source>
        <dbReference type="Proteomes" id="UP000261380"/>
    </source>
</evidence>
<feature type="transmembrane region" description="Helical" evidence="1">
    <location>
        <begin position="7"/>
        <end position="28"/>
    </location>
</feature>